<accession>A0A150H2Q6</accession>
<feature type="region of interest" description="Disordered" evidence="1">
    <location>
        <begin position="81"/>
        <end position="104"/>
    </location>
</feature>
<proteinExistence type="predicted"/>
<reference evidence="3" key="1">
    <citation type="journal article" date="2016" name="Nat. Commun.">
        <title>The Gonium pectorale genome demonstrates co-option of cell cycle regulation during the evolution of multicellularity.</title>
        <authorList>
            <person name="Hanschen E.R."/>
            <person name="Marriage T.N."/>
            <person name="Ferris P.J."/>
            <person name="Hamaji T."/>
            <person name="Toyoda A."/>
            <person name="Fujiyama A."/>
            <person name="Neme R."/>
            <person name="Noguchi H."/>
            <person name="Minakuchi Y."/>
            <person name="Suzuki M."/>
            <person name="Kawai-Toyooka H."/>
            <person name="Smith D.R."/>
            <person name="Sparks H."/>
            <person name="Anderson J."/>
            <person name="Bakaric R."/>
            <person name="Luria V."/>
            <person name="Karger A."/>
            <person name="Kirschner M.W."/>
            <person name="Durand P.M."/>
            <person name="Michod R.E."/>
            <person name="Nozaki H."/>
            <person name="Olson B.J."/>
        </authorList>
    </citation>
    <scope>NUCLEOTIDE SEQUENCE [LARGE SCALE GENOMIC DNA]</scope>
    <source>
        <strain evidence="3">NIES-2863</strain>
    </source>
</reference>
<protein>
    <submittedName>
        <fullName evidence="2">Uncharacterized protein</fullName>
    </submittedName>
</protein>
<comment type="caution">
    <text evidence="2">The sequence shown here is derived from an EMBL/GenBank/DDBJ whole genome shotgun (WGS) entry which is preliminary data.</text>
</comment>
<dbReference type="EMBL" id="LSYV01000002">
    <property type="protein sequence ID" value="KXZ56449.1"/>
    <property type="molecule type" value="Genomic_DNA"/>
</dbReference>
<evidence type="ECO:0000256" key="1">
    <source>
        <dbReference type="SAM" id="MobiDB-lite"/>
    </source>
</evidence>
<dbReference type="AlphaFoldDB" id="A0A150H2Q6"/>
<evidence type="ECO:0000313" key="3">
    <source>
        <dbReference type="Proteomes" id="UP000075714"/>
    </source>
</evidence>
<keyword evidence="3" id="KW-1185">Reference proteome</keyword>
<evidence type="ECO:0000313" key="2">
    <source>
        <dbReference type="EMBL" id="KXZ56449.1"/>
    </source>
</evidence>
<gene>
    <name evidence="2" type="ORF">GPECTOR_1g401</name>
</gene>
<name>A0A150H2Q6_GONPE</name>
<dbReference type="Proteomes" id="UP000075714">
    <property type="component" value="Unassembled WGS sequence"/>
</dbReference>
<organism evidence="2 3">
    <name type="scientific">Gonium pectorale</name>
    <name type="common">Green alga</name>
    <dbReference type="NCBI Taxonomy" id="33097"/>
    <lineage>
        <taxon>Eukaryota</taxon>
        <taxon>Viridiplantae</taxon>
        <taxon>Chlorophyta</taxon>
        <taxon>core chlorophytes</taxon>
        <taxon>Chlorophyceae</taxon>
        <taxon>CS clade</taxon>
        <taxon>Chlamydomonadales</taxon>
        <taxon>Volvocaceae</taxon>
        <taxon>Gonium</taxon>
    </lineage>
</organism>
<sequence length="546" mass="53798">MLVPTATTTSYCEPPDATDANPRAAAAKVAAPTVGAIGFNGCAASWKELFAAGNGWDPPRLSHQLLRPEGDYISALQPLRLPPAPQAAGSDGRHRPGGGGTAAGGGGLGGELLLALADSEDLLVWQMPLTPPAPAPAPAAASAAAAAGSRGSRGGCSCDGGSGGGGLTAPAPAPVSASCWSARRVASCPLERSELVYSLAWAAGPGVRAGSPANASSSSSSSAAPSAASAATSSGSVILAAGTNSGMVKWYEYGTDAAGGGGSGGGGGGGGGAGGGAGRLRLLGSTGCGSSAPLVDLHVLRAADCNLDGSGSGGGGGGALLVALQDATFSMAIGAGVRNAVQLYDVGTQRHLASVVDPFESYEFVCCCGAAGSGRSGGGGTGSAGAVVDPHVLLVGSVHGGFCAQCFQSGLPSLCHHKQLAATAALSTLDVRCPRGGLTQRFALPHRSLYPRLAAARQHYVFTSHASTALEVYDRRAMSAPLYTLHRLPRPPPPEEEVVVVKEAGGGEGAEGDFGWQAGPAAVPSEHQGLWLEASDDVLLGREENA</sequence>
<dbReference type="OrthoDB" id="547428at2759"/>